<proteinExistence type="predicted"/>
<sequence>MQYTLITDSGKVYTFFIEAVAKTYQQAFGGVIVDASILVEKTKQVA</sequence>
<organism evidence="1">
    <name type="scientific">uncultured Caudovirales phage</name>
    <dbReference type="NCBI Taxonomy" id="2100421"/>
    <lineage>
        <taxon>Viruses</taxon>
        <taxon>Duplodnaviria</taxon>
        <taxon>Heunggongvirae</taxon>
        <taxon>Uroviricota</taxon>
        <taxon>Caudoviricetes</taxon>
        <taxon>Peduoviridae</taxon>
        <taxon>Maltschvirus</taxon>
        <taxon>Maltschvirus maltsch</taxon>
    </lineage>
</organism>
<dbReference type="EMBL" id="LR796237">
    <property type="protein sequence ID" value="CAB4129813.1"/>
    <property type="molecule type" value="Genomic_DNA"/>
</dbReference>
<reference evidence="1" key="1">
    <citation type="submission" date="2020-04" db="EMBL/GenBank/DDBJ databases">
        <authorList>
            <person name="Chiriac C."/>
            <person name="Salcher M."/>
            <person name="Ghai R."/>
            <person name="Kavagutti S V."/>
        </authorList>
    </citation>
    <scope>NUCLEOTIDE SEQUENCE</scope>
</reference>
<evidence type="ECO:0000313" key="1">
    <source>
        <dbReference type="EMBL" id="CAB4129813.1"/>
    </source>
</evidence>
<protein>
    <submittedName>
        <fullName evidence="1">Uncharacterized protein</fullName>
    </submittedName>
</protein>
<name>A0A6J5L913_9CAUD</name>
<accession>A0A6J5L913</accession>
<gene>
    <name evidence="1" type="ORF">UFOVP116_126</name>
</gene>